<dbReference type="EMBL" id="KI913140">
    <property type="protein sequence ID" value="ETV75442.1"/>
    <property type="molecule type" value="Genomic_DNA"/>
</dbReference>
<reference evidence="1" key="1">
    <citation type="submission" date="2013-12" db="EMBL/GenBank/DDBJ databases">
        <title>The Genome Sequence of Aphanomyces astaci APO3.</title>
        <authorList>
            <consortium name="The Broad Institute Genomics Platform"/>
            <person name="Russ C."/>
            <person name="Tyler B."/>
            <person name="van West P."/>
            <person name="Dieguez-Uribeondo J."/>
            <person name="Young S.K."/>
            <person name="Zeng Q."/>
            <person name="Gargeya S."/>
            <person name="Fitzgerald M."/>
            <person name="Abouelleil A."/>
            <person name="Alvarado L."/>
            <person name="Chapman S.B."/>
            <person name="Gainer-Dewar J."/>
            <person name="Goldberg J."/>
            <person name="Griggs A."/>
            <person name="Gujja S."/>
            <person name="Hansen M."/>
            <person name="Howarth C."/>
            <person name="Imamovic A."/>
            <person name="Ireland A."/>
            <person name="Larimer J."/>
            <person name="McCowan C."/>
            <person name="Murphy C."/>
            <person name="Pearson M."/>
            <person name="Poon T.W."/>
            <person name="Priest M."/>
            <person name="Roberts A."/>
            <person name="Saif S."/>
            <person name="Shea T."/>
            <person name="Sykes S."/>
            <person name="Wortman J."/>
            <person name="Nusbaum C."/>
            <person name="Birren B."/>
        </authorList>
    </citation>
    <scope>NUCLEOTIDE SEQUENCE [LARGE SCALE GENOMIC DNA]</scope>
    <source>
        <strain evidence="1">APO3</strain>
    </source>
</reference>
<sequence length="54" mass="5671">MPLNNHGPAAPDDASSASSIVNISANVTMASFLFSTSCSDYVRAARQQPIFRGV</sequence>
<proteinExistence type="predicted"/>
<protein>
    <submittedName>
        <fullName evidence="1">Uncharacterized protein</fullName>
    </submittedName>
</protein>
<dbReference type="AlphaFoldDB" id="W4G6W0"/>
<gene>
    <name evidence="1" type="ORF">H257_10284</name>
</gene>
<dbReference type="RefSeq" id="XP_009835076.1">
    <property type="nucleotide sequence ID" value="XM_009836774.1"/>
</dbReference>
<evidence type="ECO:0000313" key="1">
    <source>
        <dbReference type="EMBL" id="ETV75442.1"/>
    </source>
</evidence>
<dbReference type="VEuPathDB" id="FungiDB:H257_10284"/>
<accession>W4G6W0</accession>
<organism evidence="1">
    <name type="scientific">Aphanomyces astaci</name>
    <name type="common">Crayfish plague agent</name>
    <dbReference type="NCBI Taxonomy" id="112090"/>
    <lineage>
        <taxon>Eukaryota</taxon>
        <taxon>Sar</taxon>
        <taxon>Stramenopiles</taxon>
        <taxon>Oomycota</taxon>
        <taxon>Saprolegniomycetes</taxon>
        <taxon>Saprolegniales</taxon>
        <taxon>Verrucalvaceae</taxon>
        <taxon>Aphanomyces</taxon>
    </lineage>
</organism>
<name>W4G6W0_APHAT</name>
<dbReference type="GeneID" id="20812280"/>